<dbReference type="RefSeq" id="WP_286594395.1">
    <property type="nucleotide sequence ID" value="NZ_JACANB010000008.1"/>
</dbReference>
<sequence length="319" mass="36122">MTKQIATVAFHGTPLTVITHDSQQLVAMKPIVEAIGLQWEAQYKRIQRHPVLKPAMSIMDIPSAGGNQRTACLPIDYLNGWLFGVDVNRVREEIRDTLIQYQRECYQVLSNYWQKGEAKPQRKTHPKALPNGLTIDQQDAIKAMVKARVEALPQNKRAKGAITCWSALKSKFGCTYKEIPTEHFTDAASLVARVPLEGEWLGKEDIGTDKVIWSASRWLEESMPDVRERMTQFQGGGNIMITPDMLYGPAEFISPTLEAISELESLGHNLEACRLEVLAMKHHLEGAQHLFEGVRLWAERTHRRGIRFKIAEDRTGLLK</sequence>
<accession>A0AAW7DSN1</accession>
<reference evidence="2" key="2">
    <citation type="journal article" date="2022" name="Sci. Total Environ.">
        <title>Prevalence, transmission, and molecular epidemiology of tet(X)-positive bacteria among humans, animals, and environmental niches in China: An epidemiological, and genomic-based study.</title>
        <authorList>
            <person name="Dong N."/>
            <person name="Zeng Y."/>
            <person name="Cai C."/>
            <person name="Sun C."/>
            <person name="Lu J."/>
            <person name="Liu C."/>
            <person name="Zhou H."/>
            <person name="Sun Q."/>
            <person name="Shu L."/>
            <person name="Wang H."/>
            <person name="Wang Y."/>
            <person name="Wang S."/>
            <person name="Wu C."/>
            <person name="Chan E.W."/>
            <person name="Chen G."/>
            <person name="Shen Z."/>
            <person name="Chen S."/>
            <person name="Zhang R."/>
        </authorList>
    </citation>
    <scope>NUCLEOTIDE SEQUENCE</scope>
    <source>
        <strain evidence="2">DF46-2-2</strain>
    </source>
</reference>
<name>A0AAW7DSN1_9GAMM</name>
<evidence type="ECO:0000313" key="3">
    <source>
        <dbReference type="Proteomes" id="UP001173465"/>
    </source>
</evidence>
<reference evidence="2" key="1">
    <citation type="submission" date="2020-06" db="EMBL/GenBank/DDBJ databases">
        <authorList>
            <person name="Dong N."/>
        </authorList>
    </citation>
    <scope>NUCLEOTIDE SEQUENCE</scope>
    <source>
        <strain evidence="2">DF46-2-2</strain>
    </source>
</reference>
<dbReference type="Proteomes" id="UP001173465">
    <property type="component" value="Unassembled WGS sequence"/>
</dbReference>
<dbReference type="InterPro" id="IPR018875">
    <property type="entry name" value="Antirepressor_Ant_N"/>
</dbReference>
<evidence type="ECO:0000313" key="2">
    <source>
        <dbReference type="EMBL" id="MDM1697129.1"/>
    </source>
</evidence>
<protein>
    <submittedName>
        <fullName evidence="2">Phage antirepressor N-terminal domain-containing protein</fullName>
    </submittedName>
</protein>
<feature type="domain" description="Antirepressor protein ant N-terminal" evidence="1">
    <location>
        <begin position="7"/>
        <end position="118"/>
    </location>
</feature>
<dbReference type="PRINTS" id="PR01994">
    <property type="entry name" value="ANTIREPRESSR"/>
</dbReference>
<proteinExistence type="predicted"/>
<dbReference type="AlphaFoldDB" id="A0AAW7DSN1"/>
<organism evidence="2 3">
    <name type="scientific">Thiopseudomonas alkaliphila</name>
    <dbReference type="NCBI Taxonomy" id="1697053"/>
    <lineage>
        <taxon>Bacteria</taxon>
        <taxon>Pseudomonadati</taxon>
        <taxon>Pseudomonadota</taxon>
        <taxon>Gammaproteobacteria</taxon>
        <taxon>Pseudomonadales</taxon>
        <taxon>Pseudomonadaceae</taxon>
        <taxon>Thiopseudomonas</taxon>
    </lineage>
</organism>
<gene>
    <name evidence="2" type="ORF">HX099_10740</name>
</gene>
<dbReference type="Pfam" id="PF10547">
    <property type="entry name" value="P22_AR_N"/>
    <property type="match status" value="1"/>
</dbReference>
<comment type="caution">
    <text evidence="2">The sequence shown here is derived from an EMBL/GenBank/DDBJ whole genome shotgun (WGS) entry which is preliminary data.</text>
</comment>
<dbReference type="EMBL" id="JACANB010000008">
    <property type="protein sequence ID" value="MDM1697129.1"/>
    <property type="molecule type" value="Genomic_DNA"/>
</dbReference>
<evidence type="ECO:0000259" key="1">
    <source>
        <dbReference type="Pfam" id="PF10547"/>
    </source>
</evidence>